<keyword evidence="4" id="KW-0862">Zinc</keyword>
<dbReference type="PANTHER" id="PTHR46233">
    <property type="entry name" value="HYDROXYACYLGLUTATHIONE HYDROLASE GLOC"/>
    <property type="match status" value="1"/>
</dbReference>
<sequence>MKHVIRYPLGQMQANCYFFVQDEKALLIDPGDSADFLLGQIQTMKLELVGMIATHGHFDHSMAVGEIQLTYPQLPLYIHPNDEFLLKRVVKTAKHFLGYDPVAIPIQSMQKMLEGQIRISSANWRIEFRILHTPGHTPGSCCLYFENEKVLFSGDTLFKSGIGRYDFSYSDKGQLKQSVQKLLNLPSEITVYPGHGDETSIEDEKKIIQQYF</sequence>
<comment type="cofactor">
    <cofactor evidence="1">
        <name>Zn(2+)</name>
        <dbReference type="ChEBI" id="CHEBI:29105"/>
    </cofactor>
</comment>
<dbReference type="SUPFAM" id="SSF56281">
    <property type="entry name" value="Metallo-hydrolase/oxidoreductase"/>
    <property type="match status" value="1"/>
</dbReference>
<dbReference type="PANTHER" id="PTHR46233:SF3">
    <property type="entry name" value="HYDROXYACYLGLUTATHIONE HYDROLASE GLOC"/>
    <property type="match status" value="1"/>
</dbReference>
<dbReference type="Pfam" id="PF00753">
    <property type="entry name" value="Lactamase_B"/>
    <property type="match status" value="1"/>
</dbReference>
<keyword evidence="2" id="KW-0479">Metal-binding</keyword>
<protein>
    <submittedName>
        <fullName evidence="6">Metallo-beta-lactamase family protein</fullName>
    </submittedName>
</protein>
<accession>A0A0G0HED8</accession>
<evidence type="ECO:0000256" key="1">
    <source>
        <dbReference type="ARBA" id="ARBA00001947"/>
    </source>
</evidence>
<evidence type="ECO:0000256" key="3">
    <source>
        <dbReference type="ARBA" id="ARBA00022801"/>
    </source>
</evidence>
<dbReference type="InterPro" id="IPR051453">
    <property type="entry name" value="MBL_Glyoxalase_II"/>
</dbReference>
<proteinExistence type="predicted"/>
<evidence type="ECO:0000259" key="5">
    <source>
        <dbReference type="SMART" id="SM00849"/>
    </source>
</evidence>
<dbReference type="Gene3D" id="3.60.15.10">
    <property type="entry name" value="Ribonuclease Z/Hydroxyacylglutathione hydrolase-like"/>
    <property type="match status" value="1"/>
</dbReference>
<gene>
    <name evidence="6" type="ORF">US54_C0050G0003</name>
</gene>
<keyword evidence="3" id="KW-0378">Hydrolase</keyword>
<feature type="domain" description="Metallo-beta-lactamase" evidence="5">
    <location>
        <begin position="13"/>
        <end position="195"/>
    </location>
</feature>
<reference evidence="6 7" key="1">
    <citation type="journal article" date="2015" name="Nature">
        <title>rRNA introns, odd ribosomes, and small enigmatic genomes across a large radiation of phyla.</title>
        <authorList>
            <person name="Brown C.T."/>
            <person name="Hug L.A."/>
            <person name="Thomas B.C."/>
            <person name="Sharon I."/>
            <person name="Castelle C.J."/>
            <person name="Singh A."/>
            <person name="Wilkins M.J."/>
            <person name="Williams K.H."/>
            <person name="Banfield J.F."/>
        </authorList>
    </citation>
    <scope>NUCLEOTIDE SEQUENCE [LARGE SCALE GENOMIC DNA]</scope>
</reference>
<name>A0A0G0HED8_9BACT</name>
<dbReference type="InterPro" id="IPR036866">
    <property type="entry name" value="RibonucZ/Hydroxyglut_hydro"/>
</dbReference>
<dbReference type="AlphaFoldDB" id="A0A0G0HED8"/>
<dbReference type="EMBL" id="LBTJ01000050">
    <property type="protein sequence ID" value="KKQ36910.1"/>
    <property type="molecule type" value="Genomic_DNA"/>
</dbReference>
<evidence type="ECO:0000313" key="6">
    <source>
        <dbReference type="EMBL" id="KKQ36910.1"/>
    </source>
</evidence>
<dbReference type="CDD" id="cd06262">
    <property type="entry name" value="metallo-hydrolase-like_MBL-fold"/>
    <property type="match status" value="1"/>
</dbReference>
<dbReference type="GO" id="GO:0046872">
    <property type="term" value="F:metal ion binding"/>
    <property type="evidence" value="ECO:0007669"/>
    <property type="project" value="UniProtKB-KW"/>
</dbReference>
<comment type="caution">
    <text evidence="6">The sequence shown here is derived from an EMBL/GenBank/DDBJ whole genome shotgun (WGS) entry which is preliminary data.</text>
</comment>
<organism evidence="6 7">
    <name type="scientific">Candidatus Roizmanbacteria bacterium GW2011_GWA2_37_7</name>
    <dbReference type="NCBI Taxonomy" id="1618481"/>
    <lineage>
        <taxon>Bacteria</taxon>
        <taxon>Candidatus Roizmaniibacteriota</taxon>
    </lineage>
</organism>
<dbReference type="Proteomes" id="UP000034471">
    <property type="component" value="Unassembled WGS sequence"/>
</dbReference>
<evidence type="ECO:0000313" key="7">
    <source>
        <dbReference type="Proteomes" id="UP000034471"/>
    </source>
</evidence>
<dbReference type="SMART" id="SM00849">
    <property type="entry name" value="Lactamase_B"/>
    <property type="match status" value="1"/>
</dbReference>
<dbReference type="GO" id="GO:0016787">
    <property type="term" value="F:hydrolase activity"/>
    <property type="evidence" value="ECO:0007669"/>
    <property type="project" value="UniProtKB-KW"/>
</dbReference>
<dbReference type="InterPro" id="IPR001279">
    <property type="entry name" value="Metallo-B-lactamas"/>
</dbReference>
<dbReference type="STRING" id="1618481.US54_C0050G0003"/>
<evidence type="ECO:0000256" key="4">
    <source>
        <dbReference type="ARBA" id="ARBA00022833"/>
    </source>
</evidence>
<evidence type="ECO:0000256" key="2">
    <source>
        <dbReference type="ARBA" id="ARBA00022723"/>
    </source>
</evidence>